<dbReference type="GO" id="GO:0046872">
    <property type="term" value="F:metal ion binding"/>
    <property type="evidence" value="ECO:0007669"/>
    <property type="project" value="UniProtKB-KW"/>
</dbReference>
<dbReference type="GO" id="GO:0004222">
    <property type="term" value="F:metalloendopeptidase activity"/>
    <property type="evidence" value="ECO:0007669"/>
    <property type="project" value="InterPro"/>
</dbReference>
<keyword evidence="6" id="KW-0378">Hydrolase</keyword>
<comment type="similarity">
    <text evidence="2">Belongs to the endoribonuclease YbeY family.</text>
</comment>
<keyword evidence="3" id="KW-0540">Nuclease</keyword>
<dbReference type="InterPro" id="IPR023091">
    <property type="entry name" value="MetalPrtase_cat_dom_sf_prd"/>
</dbReference>
<organism evidence="8 9">
    <name type="scientific">Mucilaginibacter pineti</name>
    <dbReference type="NCBI Taxonomy" id="1391627"/>
    <lineage>
        <taxon>Bacteria</taxon>
        <taxon>Pseudomonadati</taxon>
        <taxon>Bacteroidota</taxon>
        <taxon>Sphingobacteriia</taxon>
        <taxon>Sphingobacteriales</taxon>
        <taxon>Sphingobacteriaceae</taxon>
        <taxon>Mucilaginibacter</taxon>
    </lineage>
</organism>
<evidence type="ECO:0000256" key="5">
    <source>
        <dbReference type="ARBA" id="ARBA00022759"/>
    </source>
</evidence>
<protein>
    <submittedName>
        <fullName evidence="8">Uncharacterized protein family UPF0054</fullName>
    </submittedName>
</protein>
<sequence>MPAIQFFEEDISYRLKGKSKVRQWLIAAIVAEGYKLSELSYIFCSDAYLLQINEQYLDHDTYTDVISFDHSVEEDKIGRYLYFNSAYSGKRPEV</sequence>
<gene>
    <name evidence="8" type="ORF">SAMN05216464_12712</name>
</gene>
<keyword evidence="5" id="KW-0255">Endonuclease</keyword>
<evidence type="ECO:0000256" key="3">
    <source>
        <dbReference type="ARBA" id="ARBA00022722"/>
    </source>
</evidence>
<proteinExistence type="inferred from homology"/>
<evidence type="ECO:0000256" key="1">
    <source>
        <dbReference type="ARBA" id="ARBA00001947"/>
    </source>
</evidence>
<accession>A0A1G7NGX9</accession>
<reference evidence="8 9" key="1">
    <citation type="submission" date="2016-10" db="EMBL/GenBank/DDBJ databases">
        <authorList>
            <person name="de Groot N.N."/>
        </authorList>
    </citation>
    <scope>NUCLEOTIDE SEQUENCE [LARGE SCALE GENOMIC DNA]</scope>
    <source>
        <strain evidence="8 9">47C3B</strain>
    </source>
</reference>
<evidence type="ECO:0000313" key="8">
    <source>
        <dbReference type="EMBL" id="SDF73216.1"/>
    </source>
</evidence>
<dbReference type="GO" id="GO:0006364">
    <property type="term" value="P:rRNA processing"/>
    <property type="evidence" value="ECO:0007669"/>
    <property type="project" value="InterPro"/>
</dbReference>
<dbReference type="Pfam" id="PF02130">
    <property type="entry name" value="YbeY"/>
    <property type="match status" value="1"/>
</dbReference>
<dbReference type="SUPFAM" id="SSF55486">
    <property type="entry name" value="Metalloproteases ('zincins'), catalytic domain"/>
    <property type="match status" value="1"/>
</dbReference>
<dbReference type="AlphaFoldDB" id="A0A1G7NGX9"/>
<evidence type="ECO:0000256" key="4">
    <source>
        <dbReference type="ARBA" id="ARBA00022723"/>
    </source>
</evidence>
<evidence type="ECO:0000256" key="6">
    <source>
        <dbReference type="ARBA" id="ARBA00022801"/>
    </source>
</evidence>
<dbReference type="GO" id="GO:0004519">
    <property type="term" value="F:endonuclease activity"/>
    <property type="evidence" value="ECO:0007669"/>
    <property type="project" value="UniProtKB-KW"/>
</dbReference>
<dbReference type="Proteomes" id="UP000199072">
    <property type="component" value="Unassembled WGS sequence"/>
</dbReference>
<keyword evidence="9" id="KW-1185">Reference proteome</keyword>
<evidence type="ECO:0000256" key="7">
    <source>
        <dbReference type="ARBA" id="ARBA00022833"/>
    </source>
</evidence>
<dbReference type="RefSeq" id="WP_317039805.1">
    <property type="nucleotide sequence ID" value="NZ_FNAI01000027.1"/>
</dbReference>
<evidence type="ECO:0000313" key="9">
    <source>
        <dbReference type="Proteomes" id="UP000199072"/>
    </source>
</evidence>
<dbReference type="Gene3D" id="3.40.390.30">
    <property type="entry name" value="Metalloproteases ('zincins'), catalytic domain"/>
    <property type="match status" value="1"/>
</dbReference>
<dbReference type="EMBL" id="FNAI01000027">
    <property type="protein sequence ID" value="SDF73216.1"/>
    <property type="molecule type" value="Genomic_DNA"/>
</dbReference>
<dbReference type="STRING" id="1391627.SAMN05216464_12712"/>
<keyword evidence="7" id="KW-0862">Zinc</keyword>
<dbReference type="InterPro" id="IPR002036">
    <property type="entry name" value="YbeY"/>
</dbReference>
<comment type="cofactor">
    <cofactor evidence="1">
        <name>Zn(2+)</name>
        <dbReference type="ChEBI" id="CHEBI:29105"/>
    </cofactor>
</comment>
<name>A0A1G7NGX9_9SPHI</name>
<keyword evidence="4" id="KW-0479">Metal-binding</keyword>
<evidence type="ECO:0000256" key="2">
    <source>
        <dbReference type="ARBA" id="ARBA00010875"/>
    </source>
</evidence>